<dbReference type="Gene3D" id="3.10.620.30">
    <property type="match status" value="1"/>
</dbReference>
<feature type="domain" description="Transglutaminase-like" evidence="2">
    <location>
        <begin position="320"/>
        <end position="388"/>
    </location>
</feature>
<dbReference type="Gene3D" id="2.60.120.1130">
    <property type="match status" value="1"/>
</dbReference>
<dbReference type="SUPFAM" id="SSF54001">
    <property type="entry name" value="Cysteine proteinases"/>
    <property type="match status" value="1"/>
</dbReference>
<sequence length="633" mass="72818">MARFSLFLLLFLSFQAQAQKIDEELLGKAKKLNVTYPDAAVAALSSKSVYDYFIDKKSGVLNASHEESLRYLALRSNTSFVKRNYYNDKSSIENYTLKSDRGKNYDHDKACGHYQSGDIFYSDAMICAYRFIMGLQGQGVDFESKTVYTDPRYLTKVFFHDEIPVIQREIVIRVPNWAEVEPVEMNFEGYDIKKSVTQGEVTTYTYHISDVDALSDDDHAPGSLLYLPHILLLTKSYEYNNSRIPVLASTDDLYGWYYTLTSQLGHNTAGIAEKVKELTTGLSTDKERIEAIYYWVQDNIKYIAFENGLAAFKPEEADKVFYNRYGDCKGMANLTKTMLKLAGYDARLTWIGTNKIPYTYDIPSLAVDNHMICTVYMQGKQYILDPTEKYNPLGQHAERIQGKQILIENGAEYKIDTVAVERIENYLNESRLTFNVADNQLAGTGLSNINGEYKKDLFNYIHALSKEDVDKFLKAVVSGSGNPDNFNISKYSELDRNTPLTISYDIKLDNHINTFDDEMYLDLDFKKEFKDLKLEDDRDIPYDFGRKSFNRTVAEVTLPKGYKINYLPKPYHVENDYFEFDLKYEMVKGKIVYTKEIKLLQNTLPVSAFGEWNATVNSINKFYNDQIILKADD</sequence>
<dbReference type="InterPro" id="IPR002931">
    <property type="entry name" value="Transglutaminase-like"/>
</dbReference>
<evidence type="ECO:0000313" key="3">
    <source>
        <dbReference type="EMBL" id="MTI29114.1"/>
    </source>
</evidence>
<feature type="chain" id="PRO_5047189428" description="Transglutaminase-like domain-containing protein" evidence="1">
    <location>
        <begin position="19"/>
        <end position="633"/>
    </location>
</feature>
<gene>
    <name evidence="3" type="ORF">E1163_29405</name>
</gene>
<accession>A0ABW9RXY5</accession>
<proteinExistence type="predicted"/>
<evidence type="ECO:0000256" key="1">
    <source>
        <dbReference type="SAM" id="SignalP"/>
    </source>
</evidence>
<dbReference type="EMBL" id="SMLW01000679">
    <property type="protein sequence ID" value="MTI29114.1"/>
    <property type="molecule type" value="Genomic_DNA"/>
</dbReference>
<comment type="caution">
    <text evidence="3">The sequence shown here is derived from an EMBL/GenBank/DDBJ whole genome shotgun (WGS) entry which is preliminary data.</text>
</comment>
<evidence type="ECO:0000259" key="2">
    <source>
        <dbReference type="SMART" id="SM00460"/>
    </source>
</evidence>
<dbReference type="Proteomes" id="UP000798808">
    <property type="component" value="Unassembled WGS sequence"/>
</dbReference>
<dbReference type="InterPro" id="IPR038765">
    <property type="entry name" value="Papain-like_cys_pep_sf"/>
</dbReference>
<evidence type="ECO:0000313" key="4">
    <source>
        <dbReference type="Proteomes" id="UP000798808"/>
    </source>
</evidence>
<dbReference type="Gene3D" id="2.60.40.3140">
    <property type="match status" value="1"/>
</dbReference>
<protein>
    <recommendedName>
        <fullName evidence="2">Transglutaminase-like domain-containing protein</fullName>
    </recommendedName>
</protein>
<dbReference type="Pfam" id="PF01841">
    <property type="entry name" value="Transglut_core"/>
    <property type="match status" value="1"/>
</dbReference>
<keyword evidence="4" id="KW-1185">Reference proteome</keyword>
<organism evidence="3 4">
    <name type="scientific">Fulvivirga kasyanovii</name>
    <dbReference type="NCBI Taxonomy" id="396812"/>
    <lineage>
        <taxon>Bacteria</taxon>
        <taxon>Pseudomonadati</taxon>
        <taxon>Bacteroidota</taxon>
        <taxon>Cytophagia</taxon>
        <taxon>Cytophagales</taxon>
        <taxon>Fulvivirgaceae</taxon>
        <taxon>Fulvivirga</taxon>
    </lineage>
</organism>
<reference evidence="3 4" key="1">
    <citation type="submission" date="2019-02" db="EMBL/GenBank/DDBJ databases">
        <authorList>
            <person name="Goldberg S.R."/>
            <person name="Haltli B.A."/>
            <person name="Correa H."/>
            <person name="Russell K.G."/>
        </authorList>
    </citation>
    <scope>NUCLEOTIDE SEQUENCE [LARGE SCALE GENOMIC DNA]</scope>
    <source>
        <strain evidence="3 4">JCM 16186</strain>
    </source>
</reference>
<name>A0ABW9RXY5_9BACT</name>
<keyword evidence="1" id="KW-0732">Signal</keyword>
<feature type="signal peptide" evidence="1">
    <location>
        <begin position="1"/>
        <end position="18"/>
    </location>
</feature>
<dbReference type="RefSeq" id="WP_155177292.1">
    <property type="nucleotide sequence ID" value="NZ_BAAAFL010000022.1"/>
</dbReference>
<dbReference type="SMART" id="SM00460">
    <property type="entry name" value="TGc"/>
    <property type="match status" value="1"/>
</dbReference>